<keyword evidence="1" id="KW-0472">Membrane</keyword>
<gene>
    <name evidence="2" type="ORF">DES51_11836</name>
</gene>
<evidence type="ECO:0000313" key="3">
    <source>
        <dbReference type="Proteomes" id="UP000247612"/>
    </source>
</evidence>
<dbReference type="RefSeq" id="WP_022939439.1">
    <property type="nucleotide sequence ID" value="NZ_CABKRQ010000009.1"/>
</dbReference>
<keyword evidence="3" id="KW-1185">Reference proteome</keyword>
<dbReference type="EMBL" id="QJKH01000018">
    <property type="protein sequence ID" value="PXX75306.1"/>
    <property type="molecule type" value="Genomic_DNA"/>
</dbReference>
<evidence type="ECO:0000313" key="2">
    <source>
        <dbReference type="EMBL" id="PXX75306.1"/>
    </source>
</evidence>
<dbReference type="Proteomes" id="UP000247612">
    <property type="component" value="Unassembled WGS sequence"/>
</dbReference>
<feature type="transmembrane region" description="Helical" evidence="1">
    <location>
        <begin position="20"/>
        <end position="40"/>
    </location>
</feature>
<comment type="caution">
    <text evidence="2">The sequence shown here is derived from an EMBL/GenBank/DDBJ whole genome shotgun (WGS) entry which is preliminary data.</text>
</comment>
<dbReference type="STRING" id="1034346.GCA_000313565_03160"/>
<keyword evidence="1" id="KW-1133">Transmembrane helix</keyword>
<accession>A0A318KEI3</accession>
<sequence length="44" mass="5359">MNPEEMYWRFVNELLIALKINRYLIILNILMSIMMVALVIRYGR</sequence>
<protein>
    <submittedName>
        <fullName evidence="2">Uncharacterized protein</fullName>
    </submittedName>
</protein>
<proteinExistence type="predicted"/>
<organism evidence="2 3">
    <name type="scientific">Dielma fastidiosa</name>
    <dbReference type="NCBI Taxonomy" id="1034346"/>
    <lineage>
        <taxon>Bacteria</taxon>
        <taxon>Bacillati</taxon>
        <taxon>Bacillota</taxon>
        <taxon>Erysipelotrichia</taxon>
        <taxon>Erysipelotrichales</taxon>
        <taxon>Erysipelotrichaceae</taxon>
        <taxon>Dielma</taxon>
    </lineage>
</organism>
<evidence type="ECO:0000256" key="1">
    <source>
        <dbReference type="SAM" id="Phobius"/>
    </source>
</evidence>
<name>A0A318KEI3_9FIRM</name>
<reference evidence="2 3" key="1">
    <citation type="submission" date="2018-05" db="EMBL/GenBank/DDBJ databases">
        <title>Genomic Encyclopedia of Type Strains, Phase IV (KMG-IV): sequencing the most valuable type-strain genomes for metagenomic binning, comparative biology and taxonomic classification.</title>
        <authorList>
            <person name="Goeker M."/>
        </authorList>
    </citation>
    <scope>NUCLEOTIDE SEQUENCE [LARGE SCALE GENOMIC DNA]</scope>
    <source>
        <strain evidence="2 3">JC118</strain>
    </source>
</reference>
<keyword evidence="1" id="KW-0812">Transmembrane</keyword>
<dbReference type="AlphaFoldDB" id="A0A318KEI3"/>